<sequence>MTQLHSVASLDYGDGRTCVCRICECGKHQCPGLRVPFVGETTYRDEYVGKKIERERPRKARQTVFPSKAEPGHFKTTKQEAADLLKGKDLRPAESYKPREAAAAPLPFEGTTTNRADFPGWMPDYNRTKRREDPLPKLPGTYVTTKGAMEEPVRDLAEQGRLPKPPKSFKADDTLQNSLPFDGITSYTAEYQPKEVPMTRSAARDVQPVALPENRDFQTTVSEAYQVPPMHMRHDCPAAFVPTRPASRDGHLKLSVYNIPSGDTMYYRAVGTAAAESQNRFLPHASLACDEAERSRYAESAARAGQPTEDVSVKEAVVSAAVASTPLFRHSAHASPDGHKIAFISNVRRHHYIIDISVLPAAVCELEMPEVVQSVCWHTVAHHALCVLFISGDLTIYDTDQSYLGVIVPLHRRIALRPVIERSLSDAEAHVHPSPSIQSTAPATISPAKGATAPDKEESQSTRVKALAGKVSTTRLPPARPAHATTAEVAGFRSLALHGSDDAIVTASNIAHPPSHAFSERIDHDEMVPVSSADESPAMLPTSQLDLVDMYALPPTESTPVILLLLSSSGDVYAVHLGDDCLPVVATAAATDDGRVRTREEEILRRAEVAATPLSVEVYHLISGDDTGAAGDEAVAVGGCLVDEDAGTHAVFFLTANGLVKGAWVSEPDLLARHRVAHVRAVGSPNICFTLHLSGSLGARASLAPGVPSITHSVSMTLSQNVCVVRSGVAGETAFVMAFPRWDRRRQGWACWRPACADAREREREAVALPLLSTDAAPPSPIALRLPYDTRDASIAVGCTELVLVPEVSTMDGLCERGNILAISLAAVLRSALYARCGKLGLHPSAGAEATSRLRDPQPAVLDLLNAVPECHRCWLRGVPEAEMSAATLNLVRRIEQLSGDVNRREMVQAQRRRRLVERLASLEGRVAEMDGMLAEWRQIILDGIVHRRGGDAFRTANARLRKVFTMLNELEQQL</sequence>
<evidence type="ECO:0000256" key="1">
    <source>
        <dbReference type="SAM" id="MobiDB-lite"/>
    </source>
</evidence>
<comment type="caution">
    <text evidence="2">The sequence shown here is derived from an EMBL/GenBank/DDBJ whole genome shotgun (WGS) entry which is preliminary data.</text>
</comment>
<evidence type="ECO:0000313" key="2">
    <source>
        <dbReference type="EMBL" id="TPP44998.1"/>
    </source>
</evidence>
<evidence type="ECO:0000313" key="3">
    <source>
        <dbReference type="Proteomes" id="UP000318821"/>
    </source>
</evidence>
<dbReference type="VEuPathDB" id="TriTrypDB:LdBPK_242060.1"/>
<organism evidence="2 3">
    <name type="scientific">Leishmania donovani</name>
    <dbReference type="NCBI Taxonomy" id="5661"/>
    <lineage>
        <taxon>Eukaryota</taxon>
        <taxon>Discoba</taxon>
        <taxon>Euglenozoa</taxon>
        <taxon>Kinetoplastea</taxon>
        <taxon>Metakinetoplastina</taxon>
        <taxon>Trypanosomatida</taxon>
        <taxon>Trypanosomatidae</taxon>
        <taxon>Leishmaniinae</taxon>
        <taxon>Leishmania</taxon>
    </lineage>
</organism>
<dbReference type="AlphaFoldDB" id="A0A504XB09"/>
<dbReference type="VEuPathDB" id="TriTrypDB:LdCL_240026300"/>
<dbReference type="Proteomes" id="UP000318821">
    <property type="component" value="Unassembled WGS sequence"/>
</dbReference>
<dbReference type="VEuPathDB" id="TriTrypDB:LDHU3_24.2500"/>
<dbReference type="EMBL" id="RHLD01000021">
    <property type="protein sequence ID" value="TPP44998.1"/>
    <property type="molecule type" value="Genomic_DNA"/>
</dbReference>
<feature type="region of interest" description="Disordered" evidence="1">
    <location>
        <begin position="430"/>
        <end position="462"/>
    </location>
</feature>
<dbReference type="VEuPathDB" id="TriTrypDB:LDHU3_24.2510"/>
<dbReference type="VEuPathDB" id="TriTrypDB:LdCL_240026200"/>
<reference evidence="3" key="1">
    <citation type="submission" date="2019-02" db="EMBL/GenBank/DDBJ databases">
        <title>FDA dAtabase for Regulatory Grade micrObial Sequences (FDA-ARGOS): Supporting development and validation of Infectious Disease Dx tests.</title>
        <authorList>
            <person name="Duncan R."/>
            <person name="Fisher C."/>
            <person name="Tallon L."/>
            <person name="Sadzewicz L."/>
            <person name="Sengamalay N."/>
            <person name="Ott S."/>
            <person name="Godinez A."/>
            <person name="Nagaraj S."/>
            <person name="Vavikolanu K."/>
            <person name="Vyas G."/>
            <person name="Nadendla S."/>
            <person name="Aluvathingal J."/>
            <person name="Sichtig H."/>
        </authorList>
    </citation>
    <scope>NUCLEOTIDE SEQUENCE [LARGE SCALE GENOMIC DNA]</scope>
    <source>
        <strain evidence="3">FDAARGOS_360</strain>
    </source>
</reference>
<accession>A0A504XB09</accession>
<name>A0A504XB09_LEIDO</name>
<protein>
    <submittedName>
        <fullName evidence="2">STOP family protein</fullName>
    </submittedName>
</protein>
<gene>
    <name evidence="2" type="ORF">CGC20_12380</name>
</gene>
<dbReference type="VEuPathDB" id="TriTrypDB:LdBPK_242050.1"/>
<proteinExistence type="predicted"/>